<gene>
    <name evidence="1" type="ORF">C10C_0450</name>
</gene>
<dbReference type="InterPro" id="IPR028082">
    <property type="entry name" value="Peripla_BP_I"/>
</dbReference>
<dbReference type="SUPFAM" id="SSF53822">
    <property type="entry name" value="Periplasmic binding protein-like I"/>
    <property type="match status" value="1"/>
</dbReference>
<sequence>MIILRRLSQYVFFFSLLCSFIYVVTCGSQGVDASSPKIAIFLSFPHPLLEDCSQSCIDTLKDFENLPEIVLLNAEDSVVKARKIARSLHTDKNIIAIITLGTIATKVMSHIETKKPVIYAAVPDRETLTLPENNTNIYGVNDNLDVNQYCFAIQAVATNAQSIVYLKPSEPFPSDLQKEIVKKLNASGIEVIEIPITSSTFKMRIRQAIDKRPSAIFIPLSSLPYKEGTAFLQEIVKERIPIVTDDISLIADGACIACGVDYKKSGQQIGQIVRQILYNSHDIEGLRKLIAQSLSPTTTFNEDIIKNLGIKLHKTERNHFLSFKNKKSSEKIEKKNSVVS</sequence>
<protein>
    <submittedName>
        <fullName evidence="1">ABC-type uncharacterized transport system, periplasmic component,ABC transporter substrate binding protein</fullName>
    </submittedName>
</protein>
<dbReference type="Gene3D" id="3.40.50.2300">
    <property type="match status" value="2"/>
</dbReference>
<dbReference type="PANTHER" id="PTHR35271">
    <property type="entry name" value="ABC TRANSPORTER, SUBSTRATE-BINDING LIPOPROTEIN-RELATED"/>
    <property type="match status" value="1"/>
</dbReference>
<name>A0A2R8FBE3_9CHLA</name>
<dbReference type="PANTHER" id="PTHR35271:SF1">
    <property type="entry name" value="ABC TRANSPORTER, SUBSTRATE-BINDING LIPOPROTEIN"/>
    <property type="match status" value="1"/>
</dbReference>
<evidence type="ECO:0000313" key="1">
    <source>
        <dbReference type="EMBL" id="SPN73616.1"/>
    </source>
</evidence>
<dbReference type="AlphaFoldDB" id="A0A2R8FBE3"/>
<dbReference type="EMBL" id="LT993738">
    <property type="protein sequence ID" value="SPN73616.1"/>
    <property type="molecule type" value="Genomic_DNA"/>
</dbReference>
<evidence type="ECO:0000313" key="2">
    <source>
        <dbReference type="Proteomes" id="UP000244926"/>
    </source>
</evidence>
<accession>A0A2R8FBE3</accession>
<dbReference type="KEGG" id="csee:C10C_0450"/>
<dbReference type="InterPro" id="IPR007487">
    <property type="entry name" value="ABC_transpt-TYRBP-like"/>
</dbReference>
<reference evidence="2" key="1">
    <citation type="submission" date="2017-11" db="EMBL/GenBank/DDBJ databases">
        <authorList>
            <person name="Seth-Smith MB H."/>
        </authorList>
    </citation>
    <scope>NUCLEOTIDE SEQUENCE [LARGE SCALE GENOMIC DNA]</scope>
</reference>
<dbReference type="Proteomes" id="UP000244926">
    <property type="component" value="Chromosome I"/>
</dbReference>
<proteinExistence type="predicted"/>
<dbReference type="Pfam" id="PF04392">
    <property type="entry name" value="ABC_sub_bind"/>
    <property type="match status" value="1"/>
</dbReference>
<dbReference type="OrthoDB" id="18718at2"/>
<keyword evidence="2" id="KW-1185">Reference proteome</keyword>
<organism evidence="1 2">
    <name type="scientific">Chlamydia serpentis</name>
    <dbReference type="NCBI Taxonomy" id="1967782"/>
    <lineage>
        <taxon>Bacteria</taxon>
        <taxon>Pseudomonadati</taxon>
        <taxon>Chlamydiota</taxon>
        <taxon>Chlamydiia</taxon>
        <taxon>Chlamydiales</taxon>
        <taxon>Chlamydiaceae</taxon>
        <taxon>Chlamydia/Chlamydophila group</taxon>
        <taxon>Chlamydia</taxon>
    </lineage>
</organism>